<evidence type="ECO:0000256" key="1">
    <source>
        <dbReference type="SAM" id="Phobius"/>
    </source>
</evidence>
<evidence type="ECO:0008006" key="4">
    <source>
        <dbReference type="Google" id="ProtNLM"/>
    </source>
</evidence>
<gene>
    <name evidence="2" type="ORF">MJA45_05440</name>
</gene>
<feature type="transmembrane region" description="Helical" evidence="1">
    <location>
        <begin position="81"/>
        <end position="103"/>
    </location>
</feature>
<keyword evidence="1" id="KW-1133">Transmembrane helix</keyword>
<organism evidence="2 3">
    <name type="scientific">Paenibacillus aurantius</name>
    <dbReference type="NCBI Taxonomy" id="2918900"/>
    <lineage>
        <taxon>Bacteria</taxon>
        <taxon>Bacillati</taxon>
        <taxon>Bacillota</taxon>
        <taxon>Bacilli</taxon>
        <taxon>Bacillales</taxon>
        <taxon>Paenibacillaceae</taxon>
        <taxon>Paenibacillus</taxon>
    </lineage>
</organism>
<dbReference type="EMBL" id="CP130318">
    <property type="protein sequence ID" value="WNQ12479.1"/>
    <property type="molecule type" value="Genomic_DNA"/>
</dbReference>
<evidence type="ECO:0000313" key="3">
    <source>
        <dbReference type="Proteomes" id="UP001305702"/>
    </source>
</evidence>
<dbReference type="Proteomes" id="UP001305702">
    <property type="component" value="Chromosome"/>
</dbReference>
<protein>
    <recommendedName>
        <fullName evidence="4">SHOCT domain-containing protein</fullName>
    </recommendedName>
</protein>
<keyword evidence="1" id="KW-0812">Transmembrane</keyword>
<evidence type="ECO:0000313" key="2">
    <source>
        <dbReference type="EMBL" id="WNQ12479.1"/>
    </source>
</evidence>
<proteinExistence type="predicted"/>
<sequence length="203" mass="23175">MLVQRSKLTTKTFRIVDNGLVYSTKRWLEKMEYFMPFEELSSRRVEFTVFPKKSFFGALAFLALSAAFFMVSLFGQGIERPVGPGLVCLGAAAVCGFLCWLHYDSYIRIGGFEGNLDFFHSKPSREETEKFIERLNRQKKTFLAKRLTRSLEASTETVTLSDELYKLAKLVEYGVLTREEFAQLKARLTKSAGTEPAAPDIRH</sequence>
<keyword evidence="3" id="KW-1185">Reference proteome</keyword>
<name>A0AA96RIR9_9BACL</name>
<reference evidence="2 3" key="1">
    <citation type="submission" date="2022-02" db="EMBL/GenBank/DDBJ databases">
        <title>Paenibacillus sp. MBLB1776 Whole Genome Shotgun Sequencing.</title>
        <authorList>
            <person name="Hwang C.Y."/>
            <person name="Cho E.-S."/>
            <person name="Seo M.-J."/>
        </authorList>
    </citation>
    <scope>NUCLEOTIDE SEQUENCE [LARGE SCALE GENOMIC DNA]</scope>
    <source>
        <strain evidence="2 3">MBLB1776</strain>
    </source>
</reference>
<accession>A0AA96RIR9</accession>
<keyword evidence="1" id="KW-0472">Membrane</keyword>
<feature type="transmembrane region" description="Helical" evidence="1">
    <location>
        <begin position="54"/>
        <end position="75"/>
    </location>
</feature>
<dbReference type="KEGG" id="paun:MJA45_05440"/>
<dbReference type="AlphaFoldDB" id="A0AA96RIR9"/>
<dbReference type="RefSeq" id="WP_315606256.1">
    <property type="nucleotide sequence ID" value="NZ_CP130318.1"/>
</dbReference>